<protein>
    <submittedName>
        <fullName evidence="1">Uncharacterized protein</fullName>
    </submittedName>
</protein>
<sequence>MSFPIIGVPGPGIRNSSYYCQYIKGQINAWTDLRTSRLPFPYLSCGKICYNFNN</sequence>
<evidence type="ECO:0000313" key="2">
    <source>
        <dbReference type="Proteomes" id="UP000694411"/>
    </source>
</evidence>
<dbReference type="Ensembl" id="ENSTGET00000009230.1">
    <property type="protein sequence ID" value="ENSTGEP00000007662.1"/>
    <property type="gene ID" value="ENSTGEG00000006279.1"/>
</dbReference>
<organism evidence="1 2">
    <name type="scientific">Theropithecus gelada</name>
    <name type="common">Gelada baboon</name>
    <dbReference type="NCBI Taxonomy" id="9565"/>
    <lineage>
        <taxon>Eukaryota</taxon>
        <taxon>Metazoa</taxon>
        <taxon>Chordata</taxon>
        <taxon>Craniata</taxon>
        <taxon>Vertebrata</taxon>
        <taxon>Euteleostomi</taxon>
        <taxon>Mammalia</taxon>
        <taxon>Eutheria</taxon>
        <taxon>Euarchontoglires</taxon>
        <taxon>Primates</taxon>
        <taxon>Haplorrhini</taxon>
        <taxon>Catarrhini</taxon>
        <taxon>Cercopithecidae</taxon>
        <taxon>Cercopithecinae</taxon>
        <taxon>Theropithecus</taxon>
    </lineage>
</organism>
<reference evidence="1" key="2">
    <citation type="submission" date="2025-08" db="UniProtKB">
        <authorList>
            <consortium name="Ensembl"/>
        </authorList>
    </citation>
    <scope>IDENTIFICATION</scope>
</reference>
<keyword evidence="2" id="KW-1185">Reference proteome</keyword>
<reference evidence="1" key="1">
    <citation type="submission" date="2018-05" db="EMBL/GenBank/DDBJ databases">
        <title>Whole genome of Theropithecus gelada.</title>
        <authorList>
            <person name="Chiou K.L."/>
            <person name="Snyder-Mackler N."/>
        </authorList>
    </citation>
    <scope>NUCLEOTIDE SEQUENCE [LARGE SCALE GENOMIC DNA]</scope>
</reference>
<accession>A0A8D2JX06</accession>
<dbReference type="Proteomes" id="UP000694411">
    <property type="component" value="Chromosome 4"/>
</dbReference>
<reference evidence="1" key="3">
    <citation type="submission" date="2025-09" db="UniProtKB">
        <authorList>
            <consortium name="Ensembl"/>
        </authorList>
    </citation>
    <scope>IDENTIFICATION</scope>
</reference>
<proteinExistence type="predicted"/>
<evidence type="ECO:0000313" key="1">
    <source>
        <dbReference type="Ensembl" id="ENSTGEP00000007662.1"/>
    </source>
</evidence>
<dbReference type="AlphaFoldDB" id="A0A8D2JX06"/>
<name>A0A8D2JX06_THEGE</name>